<evidence type="ECO:0000259" key="11">
    <source>
        <dbReference type="PROSITE" id="PS51294"/>
    </source>
</evidence>
<keyword evidence="2" id="KW-0677">Repeat</keyword>
<reference evidence="12" key="2">
    <citation type="submission" date="2017-06" db="EMBL/GenBank/DDBJ databases">
        <title>The pomegranate genome and the genomics of punicalagin biosynthesis.</title>
        <authorList>
            <person name="Xu C."/>
        </authorList>
    </citation>
    <scope>NUCLEOTIDE SEQUENCE [LARGE SCALE GENOMIC DNA]</scope>
    <source>
        <tissue evidence="12">Fresh leaf</tissue>
    </source>
</reference>
<dbReference type="InterPro" id="IPR001005">
    <property type="entry name" value="SANT/Myb"/>
</dbReference>
<evidence type="ECO:0000259" key="10">
    <source>
        <dbReference type="PROSITE" id="PS50090"/>
    </source>
</evidence>
<dbReference type="AlphaFoldDB" id="A0A218XHF6"/>
<reference evidence="14" key="3">
    <citation type="journal article" date="2020" name="Plant Biotechnol. J.">
        <title>The pomegranate (Punica granatum L.) draft genome dissects genetic divergence between soft- and hard-seeded cultivars.</title>
        <authorList>
            <person name="Luo X."/>
            <person name="Li H."/>
            <person name="Wu Z."/>
            <person name="Yao W."/>
            <person name="Zhao P."/>
            <person name="Cao D."/>
            <person name="Yu H."/>
            <person name="Li K."/>
            <person name="Poudel K."/>
            <person name="Zhao D."/>
            <person name="Zhang F."/>
            <person name="Xia X."/>
            <person name="Chen L."/>
            <person name="Wang Q."/>
            <person name="Jing D."/>
            <person name="Cao S."/>
        </authorList>
    </citation>
    <scope>NUCLEOTIDE SEQUENCE [LARGE SCALE GENOMIC DNA]</scope>
</reference>
<keyword evidence="14" id="KW-1185">Reference proteome</keyword>
<accession>A0A218XHF6</accession>
<dbReference type="SUPFAM" id="SSF46689">
    <property type="entry name" value="Homeodomain-like"/>
    <property type="match status" value="1"/>
</dbReference>
<keyword evidence="3" id="KW-0805">Transcription regulation</keyword>
<evidence type="ECO:0000313" key="12">
    <source>
        <dbReference type="EMBL" id="OWM84119.1"/>
    </source>
</evidence>
<dbReference type="RefSeq" id="XP_031407492.1">
    <property type="nucleotide sequence ID" value="XM_031551632.1"/>
</dbReference>
<gene>
    <name evidence="15" type="primary">LOC116215847</name>
    <name evidence="12" type="ORF">CDL15_Pgr009366</name>
</gene>
<evidence type="ECO:0000313" key="13">
    <source>
        <dbReference type="Proteomes" id="UP000197138"/>
    </source>
</evidence>
<dbReference type="PANTHER" id="PTHR47999:SF86">
    <property type="entry name" value="MYB-RELATED PROTEIN MYB4-LIKE"/>
    <property type="match status" value="1"/>
</dbReference>
<dbReference type="FunFam" id="1.10.10.60:FF:000001">
    <property type="entry name" value="MYB-related transcription factor"/>
    <property type="match status" value="1"/>
</dbReference>
<evidence type="ECO:0000256" key="7">
    <source>
        <dbReference type="ARBA" id="ARBA00023242"/>
    </source>
</evidence>
<dbReference type="SMR" id="A0A218XHF6"/>
<evidence type="ECO:0000313" key="14">
    <source>
        <dbReference type="Proteomes" id="UP000515151"/>
    </source>
</evidence>
<feature type="region of interest" description="Disordered" evidence="9">
    <location>
        <begin position="112"/>
        <end position="153"/>
    </location>
</feature>
<dbReference type="Gene3D" id="1.10.10.60">
    <property type="entry name" value="Homeodomain-like"/>
    <property type="match status" value="2"/>
</dbReference>
<feature type="domain" description="Myb-like" evidence="10">
    <location>
        <begin position="62"/>
        <end position="112"/>
    </location>
</feature>
<dbReference type="Proteomes" id="UP000515151">
    <property type="component" value="Chromosome 8"/>
</dbReference>
<comment type="subcellular location">
    <subcellularLocation>
        <location evidence="1">Nucleus</location>
    </subcellularLocation>
</comment>
<organism evidence="12 13">
    <name type="scientific">Punica granatum</name>
    <name type="common">Pomegranate</name>
    <dbReference type="NCBI Taxonomy" id="22663"/>
    <lineage>
        <taxon>Eukaryota</taxon>
        <taxon>Viridiplantae</taxon>
        <taxon>Streptophyta</taxon>
        <taxon>Embryophyta</taxon>
        <taxon>Tracheophyta</taxon>
        <taxon>Spermatophyta</taxon>
        <taxon>Magnoliopsida</taxon>
        <taxon>eudicotyledons</taxon>
        <taxon>Gunneridae</taxon>
        <taxon>Pentapetalae</taxon>
        <taxon>rosids</taxon>
        <taxon>malvids</taxon>
        <taxon>Myrtales</taxon>
        <taxon>Lythraceae</taxon>
        <taxon>Punica</taxon>
    </lineage>
</organism>
<dbReference type="GO" id="GO:0005634">
    <property type="term" value="C:nucleus"/>
    <property type="evidence" value="ECO:0007669"/>
    <property type="project" value="UniProtKB-SubCell"/>
</dbReference>
<evidence type="ECO:0000256" key="6">
    <source>
        <dbReference type="ARBA" id="ARBA00023163"/>
    </source>
</evidence>
<dbReference type="EMBL" id="MTKT01001802">
    <property type="protein sequence ID" value="OWM84119.1"/>
    <property type="molecule type" value="Genomic_DNA"/>
</dbReference>
<evidence type="ECO:0000256" key="4">
    <source>
        <dbReference type="ARBA" id="ARBA00023125"/>
    </source>
</evidence>
<dbReference type="InterPro" id="IPR015495">
    <property type="entry name" value="Myb_TF_plants"/>
</dbReference>
<feature type="domain" description="HTH myb-type" evidence="11">
    <location>
        <begin position="9"/>
        <end position="61"/>
    </location>
</feature>
<feature type="domain" description="Myb-like" evidence="10">
    <location>
        <begin position="9"/>
        <end position="61"/>
    </location>
</feature>
<dbReference type="OrthoDB" id="2143914at2759"/>
<dbReference type="PROSITE" id="PS50090">
    <property type="entry name" value="MYB_LIKE"/>
    <property type="match status" value="2"/>
</dbReference>
<keyword evidence="7" id="KW-0539">Nucleus</keyword>
<evidence type="ECO:0000256" key="1">
    <source>
        <dbReference type="ARBA" id="ARBA00004123"/>
    </source>
</evidence>
<evidence type="ECO:0000256" key="9">
    <source>
        <dbReference type="SAM" id="MobiDB-lite"/>
    </source>
</evidence>
<evidence type="ECO:0000256" key="8">
    <source>
        <dbReference type="ARBA" id="ARBA00083772"/>
    </source>
</evidence>
<dbReference type="CDD" id="cd00167">
    <property type="entry name" value="SANT"/>
    <property type="match status" value="2"/>
</dbReference>
<dbReference type="GO" id="GO:0003677">
    <property type="term" value="F:DNA binding"/>
    <property type="evidence" value="ECO:0007669"/>
    <property type="project" value="UniProtKB-KW"/>
</dbReference>
<evidence type="ECO:0000313" key="15">
    <source>
        <dbReference type="RefSeq" id="XP_031407492.1"/>
    </source>
</evidence>
<dbReference type="PANTHER" id="PTHR47999">
    <property type="entry name" value="TRANSCRIPTION FACTOR MYB8-RELATED-RELATED"/>
    <property type="match status" value="1"/>
</dbReference>
<dbReference type="Pfam" id="PF00249">
    <property type="entry name" value="Myb_DNA-binding"/>
    <property type="match status" value="2"/>
</dbReference>
<dbReference type="InterPro" id="IPR009057">
    <property type="entry name" value="Homeodomain-like_sf"/>
</dbReference>
<sequence>MGRSPCCSKVGLNRGAWTAMEDKILTAYIKAHGEGNWRNLPKRAGLKRCGKSCRLRWLNYLRPDIKRGNISRDEEELILRLHKLLGNRWSLIAGRLPGRTDNEIKNYWNTTLGKKTRSQATSTPPPKETHKLSTKSTAKGQAPVSRTPVQSAPLPTTVTLPQVVRAKPIPRGLMVPPIISDQIQAHRDSEFIRPVHNRSHNGLNEACVDDLCFLNAGLNGLVTRGKCIYDGDVTEPIPVDKAMLENWNAHCGLGETDTLDMESLAFLLDPEDWS</sequence>
<feature type="compositionally biased region" description="Polar residues" evidence="9">
    <location>
        <begin position="112"/>
        <end position="122"/>
    </location>
</feature>
<keyword evidence="5" id="KW-0010">Activator</keyword>
<dbReference type="PROSITE" id="PS51294">
    <property type="entry name" value="HTH_MYB"/>
    <property type="match status" value="2"/>
</dbReference>
<protein>
    <recommendedName>
        <fullName evidence="8">Myb-related protein 123</fullName>
    </recommendedName>
</protein>
<dbReference type="GeneID" id="116215847"/>
<dbReference type="FunFam" id="1.10.10.60:FF:000302">
    <property type="entry name" value="Transcription factor TT2"/>
    <property type="match status" value="1"/>
</dbReference>
<dbReference type="SMART" id="SM00717">
    <property type="entry name" value="SANT"/>
    <property type="match status" value="2"/>
</dbReference>
<feature type="domain" description="HTH myb-type" evidence="11">
    <location>
        <begin position="62"/>
        <end position="116"/>
    </location>
</feature>
<dbReference type="InterPro" id="IPR017930">
    <property type="entry name" value="Myb_dom"/>
</dbReference>
<evidence type="ECO:0000256" key="3">
    <source>
        <dbReference type="ARBA" id="ARBA00023015"/>
    </source>
</evidence>
<evidence type="ECO:0000256" key="5">
    <source>
        <dbReference type="ARBA" id="ARBA00023159"/>
    </source>
</evidence>
<reference evidence="15" key="4">
    <citation type="submission" date="2025-04" db="UniProtKB">
        <authorList>
            <consortium name="RefSeq"/>
        </authorList>
    </citation>
    <scope>IDENTIFICATION</scope>
    <source>
        <tissue evidence="15">Leaf</tissue>
    </source>
</reference>
<keyword evidence="6" id="KW-0804">Transcription</keyword>
<dbReference type="Proteomes" id="UP000197138">
    <property type="component" value="Unassembled WGS sequence"/>
</dbReference>
<keyword evidence="4" id="KW-0238">DNA-binding</keyword>
<name>A0A218XHF6_PUNGR</name>
<proteinExistence type="predicted"/>
<reference evidence="13" key="1">
    <citation type="journal article" date="2017" name="Plant J.">
        <title>The pomegranate (Punica granatum L.) genome and the genomics of punicalagin biosynthesis.</title>
        <authorList>
            <person name="Qin G."/>
            <person name="Xu C."/>
            <person name="Ming R."/>
            <person name="Tang H."/>
            <person name="Guyot R."/>
            <person name="Kramer E.M."/>
            <person name="Hu Y."/>
            <person name="Yi X."/>
            <person name="Qi Y."/>
            <person name="Xu X."/>
            <person name="Gao Z."/>
            <person name="Pan H."/>
            <person name="Jian J."/>
            <person name="Tian Y."/>
            <person name="Yue Z."/>
            <person name="Xu Y."/>
        </authorList>
    </citation>
    <scope>NUCLEOTIDE SEQUENCE [LARGE SCALE GENOMIC DNA]</scope>
    <source>
        <strain evidence="13">cv. Dabenzi</strain>
    </source>
</reference>
<evidence type="ECO:0000256" key="2">
    <source>
        <dbReference type="ARBA" id="ARBA00022737"/>
    </source>
</evidence>